<dbReference type="InterPro" id="IPR000792">
    <property type="entry name" value="Tscrpt_reg_LuxR_C"/>
</dbReference>
<dbReference type="InterPro" id="IPR027417">
    <property type="entry name" value="P-loop_NTPase"/>
</dbReference>
<dbReference type="GO" id="GO:0005524">
    <property type="term" value="F:ATP binding"/>
    <property type="evidence" value="ECO:0007669"/>
    <property type="project" value="UniProtKB-KW"/>
</dbReference>
<dbReference type="AlphaFoldDB" id="A0A1M7JK58"/>
<dbReference type="PROSITE" id="PS00622">
    <property type="entry name" value="HTH_LUXR_1"/>
    <property type="match status" value="1"/>
</dbReference>
<accession>A0A1M7JK58</accession>
<evidence type="ECO:0000256" key="1">
    <source>
        <dbReference type="ARBA" id="ARBA00022741"/>
    </source>
</evidence>
<dbReference type="Gene3D" id="1.25.40.10">
    <property type="entry name" value="Tetratricopeptide repeat domain"/>
    <property type="match status" value="1"/>
</dbReference>
<keyword evidence="5" id="KW-1185">Reference proteome</keyword>
<dbReference type="PRINTS" id="PR00038">
    <property type="entry name" value="HTHLUXR"/>
</dbReference>
<dbReference type="EMBL" id="FRCS01000001">
    <property type="protein sequence ID" value="SHM53460.1"/>
    <property type="molecule type" value="Genomic_DNA"/>
</dbReference>
<dbReference type="Gene3D" id="1.10.10.10">
    <property type="entry name" value="Winged helix-like DNA-binding domain superfamily/Winged helix DNA-binding domain"/>
    <property type="match status" value="1"/>
</dbReference>
<dbReference type="SUPFAM" id="SSF48452">
    <property type="entry name" value="TPR-like"/>
    <property type="match status" value="1"/>
</dbReference>
<dbReference type="InterPro" id="IPR036388">
    <property type="entry name" value="WH-like_DNA-bd_sf"/>
</dbReference>
<dbReference type="SMART" id="SM00421">
    <property type="entry name" value="HTH_LUXR"/>
    <property type="match status" value="1"/>
</dbReference>
<dbReference type="Pfam" id="PF13191">
    <property type="entry name" value="AAA_16"/>
    <property type="match status" value="1"/>
</dbReference>
<feature type="domain" description="HTH luxR-type" evidence="3">
    <location>
        <begin position="866"/>
        <end position="931"/>
    </location>
</feature>
<evidence type="ECO:0000313" key="4">
    <source>
        <dbReference type="EMBL" id="SHM53460.1"/>
    </source>
</evidence>
<protein>
    <submittedName>
        <fullName evidence="4">Regulatory protein, luxR family</fullName>
    </submittedName>
</protein>
<dbReference type="Pfam" id="PF00196">
    <property type="entry name" value="GerE"/>
    <property type="match status" value="1"/>
</dbReference>
<dbReference type="STRING" id="134849.SAMN05443668_101829"/>
<dbReference type="GO" id="GO:0006355">
    <property type="term" value="P:regulation of DNA-templated transcription"/>
    <property type="evidence" value="ECO:0007669"/>
    <property type="project" value="InterPro"/>
</dbReference>
<proteinExistence type="predicted"/>
<organism evidence="4 5">
    <name type="scientific">Cryptosporangium aurantiacum</name>
    <dbReference type="NCBI Taxonomy" id="134849"/>
    <lineage>
        <taxon>Bacteria</taxon>
        <taxon>Bacillati</taxon>
        <taxon>Actinomycetota</taxon>
        <taxon>Actinomycetes</taxon>
        <taxon>Cryptosporangiales</taxon>
        <taxon>Cryptosporangiaceae</taxon>
        <taxon>Cryptosporangium</taxon>
    </lineage>
</organism>
<dbReference type="GO" id="GO:0004016">
    <property type="term" value="F:adenylate cyclase activity"/>
    <property type="evidence" value="ECO:0007669"/>
    <property type="project" value="TreeGrafter"/>
</dbReference>
<dbReference type="CDD" id="cd06170">
    <property type="entry name" value="LuxR_C_like"/>
    <property type="match status" value="1"/>
</dbReference>
<dbReference type="InterPro" id="IPR016032">
    <property type="entry name" value="Sig_transdc_resp-reg_C-effctor"/>
</dbReference>
<name>A0A1M7JK58_9ACTN</name>
<dbReference type="InterPro" id="IPR041664">
    <property type="entry name" value="AAA_16"/>
</dbReference>
<dbReference type="PANTHER" id="PTHR16305:SF35">
    <property type="entry name" value="TRANSCRIPTIONAL ACTIVATOR DOMAIN"/>
    <property type="match status" value="1"/>
</dbReference>
<dbReference type="InterPro" id="IPR011990">
    <property type="entry name" value="TPR-like_helical_dom_sf"/>
</dbReference>
<dbReference type="Gene3D" id="3.40.50.300">
    <property type="entry name" value="P-loop containing nucleotide triphosphate hydrolases"/>
    <property type="match status" value="1"/>
</dbReference>
<evidence type="ECO:0000259" key="3">
    <source>
        <dbReference type="PROSITE" id="PS50043"/>
    </source>
</evidence>
<dbReference type="RefSeq" id="WP_073251485.1">
    <property type="nucleotide sequence ID" value="NZ_FRCS01000001.1"/>
</dbReference>
<dbReference type="GO" id="GO:0005737">
    <property type="term" value="C:cytoplasm"/>
    <property type="evidence" value="ECO:0007669"/>
    <property type="project" value="TreeGrafter"/>
</dbReference>
<dbReference type="PROSITE" id="PS50043">
    <property type="entry name" value="HTH_LUXR_2"/>
    <property type="match status" value="1"/>
</dbReference>
<dbReference type="SUPFAM" id="SSF52540">
    <property type="entry name" value="P-loop containing nucleoside triphosphate hydrolases"/>
    <property type="match status" value="1"/>
</dbReference>
<evidence type="ECO:0000256" key="2">
    <source>
        <dbReference type="ARBA" id="ARBA00022840"/>
    </source>
</evidence>
<sequence>MFPVAAVAQTRALPGRASELRRLETLIDRLRRGEGGGSLLVHGAPGTGKTALLQHAAALATADLTVLGTTGVEAESGMPFAALQQVLMPLAADLDELPEPQSALLRRVLETGVDDARTRFALCVAVLNLFVLAGKRRAVVCCVDDVDVVDPASRDVLAFVARRVATENVVLLAAATDRVPVDTLLPGVERLPLAGLDVAAGQELLARFAPSGLTPEVAIELVQLCAGAPLALREVAGALSVEQARGRASLPVEFPRGSRSRRVYDARVGALPAETRELLLVLAADPDGLDLDVLALVADGAGLGALEPAEAAGLIHVVDGRMRFRTPLVGGGVYRSVPPDARRAVHRRIAEALDTGEPEFRLRRLWHVAAAADAPPELLAVELAEAAADVRERGDHAGASLAAERAADLSTHAGARADHLLAAARDAWLAGRPHRAGVLLTRLRPAPAAAGGSATGGMRDALRGEIELRAGSPAAAHETLIAAATRLAARDRTAAVVALLHAGEASFLTGDLRRYVDISLRALALREGGEPPDRELMFEYAAGMMALFRGRHHEAVRRLRGVLELVPRTDDPTAMTWATLAALMLGEEARAYSLTERAGAAARARGEVALVPRALELATFAQLWLGRYHGALASAQEGLRLAQDAGLENSVAFHRSMLALFSMFQGDDDTGLLHANAAAATASERGLAMPHSLASWALAHRDLAGGRAADAAGRLRALATAGGGPGYVTGRVLTAPHFVEAAVRCGDRVGAVEATDLFGRWATNTGSAAARALLARCQALVAADPADAEDAYREALRLHLLADSEFERARTELLYGRELRRRRGPSAARTHLRNAYDTFDRLGAASWAEQSRSELRATGESVRPTAPALESRLTAQQLTIARIVAQGATNREVASQLYLSPRTVDHHMRNIFVKLGVRSRVELVRLLSAEV</sequence>
<keyword evidence="1" id="KW-0547">Nucleotide-binding</keyword>
<reference evidence="4 5" key="1">
    <citation type="submission" date="2016-11" db="EMBL/GenBank/DDBJ databases">
        <authorList>
            <person name="Jaros S."/>
            <person name="Januszkiewicz K."/>
            <person name="Wedrychowicz H."/>
        </authorList>
    </citation>
    <scope>NUCLEOTIDE SEQUENCE [LARGE SCALE GENOMIC DNA]</scope>
    <source>
        <strain evidence="4 5">DSM 46144</strain>
    </source>
</reference>
<dbReference type="GO" id="GO:0003677">
    <property type="term" value="F:DNA binding"/>
    <property type="evidence" value="ECO:0007669"/>
    <property type="project" value="InterPro"/>
</dbReference>
<dbReference type="PANTHER" id="PTHR16305">
    <property type="entry name" value="TESTICULAR SOLUBLE ADENYLYL CYCLASE"/>
    <property type="match status" value="1"/>
</dbReference>
<keyword evidence="2" id="KW-0067">ATP-binding</keyword>
<dbReference type="Proteomes" id="UP000184440">
    <property type="component" value="Unassembled WGS sequence"/>
</dbReference>
<dbReference type="SUPFAM" id="SSF46894">
    <property type="entry name" value="C-terminal effector domain of the bipartite response regulators"/>
    <property type="match status" value="1"/>
</dbReference>
<evidence type="ECO:0000313" key="5">
    <source>
        <dbReference type="Proteomes" id="UP000184440"/>
    </source>
</evidence>
<gene>
    <name evidence="4" type="ORF">SAMN05443668_101829</name>
</gene>